<gene>
    <name evidence="9" type="ordered locus">STAUR_4847</name>
</gene>
<dbReference type="InterPro" id="IPR000873">
    <property type="entry name" value="AMP-dep_synth/lig_dom"/>
</dbReference>
<dbReference type="Pfam" id="PF00501">
    <property type="entry name" value="AMP-binding"/>
    <property type="match status" value="2"/>
</dbReference>
<dbReference type="FunFam" id="3.40.50.12780:FF:000013">
    <property type="entry name" value="Long-chain-fatty-acid--AMP ligase FadD32"/>
    <property type="match status" value="1"/>
</dbReference>
<dbReference type="CDD" id="cd05931">
    <property type="entry name" value="FAAL"/>
    <property type="match status" value="1"/>
</dbReference>
<keyword evidence="6" id="KW-0443">Lipid metabolism</keyword>
<dbReference type="PANTHER" id="PTHR45527:SF1">
    <property type="entry name" value="FATTY ACID SYNTHASE"/>
    <property type="match status" value="1"/>
</dbReference>
<dbReference type="GO" id="GO:0043041">
    <property type="term" value="P:amino acid activation for nonribosomal peptide biosynthetic process"/>
    <property type="evidence" value="ECO:0007669"/>
    <property type="project" value="TreeGrafter"/>
</dbReference>
<feature type="region of interest" description="Disordered" evidence="7">
    <location>
        <begin position="1773"/>
        <end position="1793"/>
    </location>
</feature>
<dbReference type="eggNOG" id="COG0318">
    <property type="taxonomic scope" value="Bacteria"/>
</dbReference>
<dbReference type="STRING" id="378806.STAUR_4847"/>
<dbReference type="NCBIfam" id="TIGR01733">
    <property type="entry name" value="AA-adenyl-dom"/>
    <property type="match status" value="1"/>
</dbReference>
<dbReference type="Gene3D" id="2.30.38.10">
    <property type="entry name" value="Luciferase, Domain 3"/>
    <property type="match status" value="1"/>
</dbReference>
<dbReference type="KEGG" id="sur:STAUR_4847"/>
<dbReference type="FunFam" id="3.30.300.30:FF:000010">
    <property type="entry name" value="Enterobactin synthetase component F"/>
    <property type="match status" value="1"/>
</dbReference>
<comment type="cofactor">
    <cofactor evidence="1">
        <name>pantetheine 4'-phosphate</name>
        <dbReference type="ChEBI" id="CHEBI:47942"/>
    </cofactor>
</comment>
<dbReference type="Pfam" id="PF13193">
    <property type="entry name" value="AMP-binding_C"/>
    <property type="match status" value="1"/>
</dbReference>
<dbReference type="InterPro" id="IPR020845">
    <property type="entry name" value="AMP-binding_CS"/>
</dbReference>
<evidence type="ECO:0000256" key="1">
    <source>
        <dbReference type="ARBA" id="ARBA00001957"/>
    </source>
</evidence>
<evidence type="ECO:0000259" key="8">
    <source>
        <dbReference type="PROSITE" id="PS50075"/>
    </source>
</evidence>
<keyword evidence="5" id="KW-0276">Fatty acid metabolism</keyword>
<dbReference type="Pfam" id="PF00550">
    <property type="entry name" value="PP-binding"/>
    <property type="match status" value="2"/>
</dbReference>
<dbReference type="HOGENOM" id="CLU_000022_0_9_7"/>
<dbReference type="Gene3D" id="3.40.50.1820">
    <property type="entry name" value="alpha/beta hydrolase"/>
    <property type="match status" value="1"/>
</dbReference>
<dbReference type="InterPro" id="IPR023213">
    <property type="entry name" value="CAT-like_dom_sf"/>
</dbReference>
<dbReference type="Proteomes" id="UP000001351">
    <property type="component" value="Chromosome"/>
</dbReference>
<keyword evidence="10" id="KW-1185">Reference proteome</keyword>
<dbReference type="FunFam" id="3.40.50.980:FF:000001">
    <property type="entry name" value="Non-ribosomal peptide synthetase"/>
    <property type="match status" value="1"/>
</dbReference>
<dbReference type="EMBL" id="CP002271">
    <property type="protein sequence ID" value="ADO72625.1"/>
    <property type="molecule type" value="Genomic_DNA"/>
</dbReference>
<dbReference type="GO" id="GO:0031177">
    <property type="term" value="F:phosphopantetheine binding"/>
    <property type="evidence" value="ECO:0007669"/>
    <property type="project" value="InterPro"/>
</dbReference>
<dbReference type="eggNOG" id="COG1020">
    <property type="taxonomic scope" value="Bacteria"/>
</dbReference>
<comment type="similarity">
    <text evidence="2">Belongs to the ATP-dependent AMP-binding enzyme family.</text>
</comment>
<feature type="compositionally biased region" description="Polar residues" evidence="7">
    <location>
        <begin position="1779"/>
        <end position="1793"/>
    </location>
</feature>
<dbReference type="Gene3D" id="3.30.559.30">
    <property type="entry name" value="Nonribosomal peptide synthetase, condensation domain"/>
    <property type="match status" value="1"/>
</dbReference>
<dbReference type="Gene3D" id="3.40.50.980">
    <property type="match status" value="2"/>
</dbReference>
<dbReference type="SMART" id="SM00823">
    <property type="entry name" value="PKS_PP"/>
    <property type="match status" value="2"/>
</dbReference>
<evidence type="ECO:0000313" key="10">
    <source>
        <dbReference type="Proteomes" id="UP000001351"/>
    </source>
</evidence>
<dbReference type="GO" id="GO:0071766">
    <property type="term" value="P:Actinobacterium-type cell wall biogenesis"/>
    <property type="evidence" value="ECO:0007669"/>
    <property type="project" value="UniProtKB-ARBA"/>
</dbReference>
<keyword evidence="4" id="KW-0597">Phosphoprotein</keyword>
<dbReference type="SUPFAM" id="SSF47336">
    <property type="entry name" value="ACP-like"/>
    <property type="match status" value="2"/>
</dbReference>
<dbReference type="Pfam" id="PF23024">
    <property type="entry name" value="AMP-dom_DIP2-like"/>
    <property type="match status" value="1"/>
</dbReference>
<dbReference type="GO" id="GO:0006631">
    <property type="term" value="P:fatty acid metabolic process"/>
    <property type="evidence" value="ECO:0007669"/>
    <property type="project" value="UniProtKB-KW"/>
</dbReference>
<dbReference type="InterPro" id="IPR036736">
    <property type="entry name" value="ACP-like_sf"/>
</dbReference>
<dbReference type="InterPro" id="IPR042099">
    <property type="entry name" value="ANL_N_sf"/>
</dbReference>
<feature type="domain" description="Carrier" evidence="8">
    <location>
        <begin position="616"/>
        <end position="690"/>
    </location>
</feature>
<dbReference type="SUPFAM" id="SSF52777">
    <property type="entry name" value="CoA-dependent acyltransferases"/>
    <property type="match status" value="2"/>
</dbReference>
<dbReference type="InterPro" id="IPR040097">
    <property type="entry name" value="FAAL/FAAC"/>
</dbReference>
<dbReference type="FunFam" id="2.30.38.10:FF:000001">
    <property type="entry name" value="Non-ribosomal peptide synthetase PvdI"/>
    <property type="match status" value="1"/>
</dbReference>
<dbReference type="SUPFAM" id="SSF56801">
    <property type="entry name" value="Acetyl-CoA synthetase-like"/>
    <property type="match status" value="2"/>
</dbReference>
<evidence type="ECO:0000256" key="6">
    <source>
        <dbReference type="ARBA" id="ARBA00023098"/>
    </source>
</evidence>
<dbReference type="InterPro" id="IPR001242">
    <property type="entry name" value="Condensation_dom"/>
</dbReference>
<dbReference type="FunFam" id="1.10.1200.10:FF:000016">
    <property type="entry name" value="Non-ribosomal peptide synthase"/>
    <property type="match status" value="1"/>
</dbReference>
<dbReference type="CDD" id="cd19531">
    <property type="entry name" value="LCL_NRPS-like"/>
    <property type="match status" value="1"/>
</dbReference>
<dbReference type="FunFam" id="3.40.50.12780:FF:000012">
    <property type="entry name" value="Non-ribosomal peptide synthetase"/>
    <property type="match status" value="1"/>
</dbReference>
<dbReference type="InterPro" id="IPR010071">
    <property type="entry name" value="AA_adenyl_dom"/>
</dbReference>
<dbReference type="InterPro" id="IPR009081">
    <property type="entry name" value="PP-bd_ACP"/>
</dbReference>
<dbReference type="InterPro" id="IPR006162">
    <property type="entry name" value="Ppantetheine_attach_site"/>
</dbReference>
<dbReference type="PANTHER" id="PTHR45527">
    <property type="entry name" value="NONRIBOSOMAL PEPTIDE SYNTHETASE"/>
    <property type="match status" value="1"/>
</dbReference>
<dbReference type="GO" id="GO:0008610">
    <property type="term" value="P:lipid biosynthetic process"/>
    <property type="evidence" value="ECO:0007669"/>
    <property type="project" value="InterPro"/>
</dbReference>
<dbReference type="Pfam" id="PF00668">
    <property type="entry name" value="Condensation"/>
    <property type="match status" value="1"/>
</dbReference>
<evidence type="ECO:0000256" key="7">
    <source>
        <dbReference type="SAM" id="MobiDB-lite"/>
    </source>
</evidence>
<sequence length="1793" mass="194411">MARPAAIADMTSARIVPTLPFRVSSLVDLVRARAERTPDQTLYLFLEEGGWEEQRITLGEFDRRARAIAQRLQALGAEGERAVLLFAPGADYISAFFGCLYAGVVAVPAYPPDPTRLGRSLPRLQAIAADAGARFVLTTSFIASMAESVFEIAPDMRAMHWLATDELEHPEPDAWRDLGLGSDRLAFLQYTSGSTGTPKGVRLNHGNLLHNLELIARAFETSEASKGVIWLPPYHDMGLIGGLLQPLYRGFPAVMMSPLDFLSRPLRWLQAISRHGGTVSGGPNFAFDLCVRKTTPEERAELDLSTWKVAFSGAEPIRPETLDRFCEAFAGSGFRREAFYPCYGLAEATLLVSGSQPGQAPLLERFDAKALERGQVEPRPEGGRELVGCGKVREGLEVLIVDPEQRTRCAPGRIGEVWVTGGSVAEGYWGKTVETERQFQARLDDGSGPYLRTGDLGFFRGPELFISGRLKDLLIIRGRNHYPQDIEYTVERSHPALRPGCCAAFSVEVEGEERLVVAQEVDLRKEPNLEEVGAAIRRAVQEAHELHVHVAVLLKPGRIPKTTSGKIQRHASRQGFLEGTLDELGRSQILPGAAQEGVAEVEAEQVLAATGDERTALLTAHLQTLLSRALGAPGASVDPDRPVHELGLDSLMALEVAHALERGLGLRLSLQALLEDVSPRQLAARLAAMPLAPAPLAPVPEAGQRTVSHGQESLWFLHQMNPESAAYNLFSAVRIRSSVDAEALRAAFEALSRRHPVLRTVYPARDGMPTAQVLDGPVDFTRVEARGLTDEALKTLVSDEAHRPFDLERGPVFRVRLYTRTDGESVLLLAVHHIAADLWSLVVLLSELRQLYPAAREQRALELPVLPASYADHVRWQEAFLAGAEGERQRAYWRERLAGELPVLSLPMEGARPSVVGSAGAAHRFLLDPKLTSALKALAREEGTTLFTVLLAGFQVLLSRLSGQREVLVGSPVAGRSLARFGSVVGYFVNPLVLRADLSGSPTFREFLGQLRHTVLGALEHPDVPFDQLVKELKAHRDASRSPLVQAMFVLEKPHARTEASIAGFVLGDEGAEADLGGLHLSAFPVVTRTAPFELSLRMAEVGEGLSGALEYSTELYAGAKMEEMVRQLVGVLEQGVAQPGERVGKLALVTHEERQQLLKRGLGGPGKYPGEASIGQVFEQAVAWAPQAVAVTGGGKTLTYAELNRRAEQVARRLKAEGVGPEQVVGLLMERSVDLVEAMVGVVKAGCTYLALDPKLPAERLEYMLKDSGTRVVVTQAEWKGLAEGEGRDVVVLEEGAFAAEGGWAPVEVSAQAVAYVMYTSGSTGRPKGVAVTHQGVVRLVRESNYAAFSPDDVFLHWNTMMFDASTFEVWGALLNGARLVVSPPGLPSLADVARLIAEQGVNTVLATAALFQQLVDHQLEGLRPLKNLLAGGDAMPPVQAKRLLDTLPKTRLINAYGPTENAVITTCHTLQPGYDARTRVPLGVPLDGTDVYVLDEEMQPVPEGVVGELYTGGDGLARGYVGRPELTAEKFVPNPYGKQAGQRLYRTGDLARWRGDGSLEFVGRADTQVKVRGFRIEIGEVEGALESHPEVKAAAVVVQGEGAEGKRLVGFVVGGGRKVEVGEVRGYLEKRLPEYMVPSLLVEVEKLPLTGNGKVDRKALLAQVSEQGAGASSNYVAPRDETEQKLAKLWEELLGRGRVGIHDDFFEAGGHSLLATRLVARVQETFGVTLPIRTLFESRTVASLARAVSRPEQAASAPRSEIKRISRDSHRIKLSQLKPSSGSKTGGDSQS</sequence>
<evidence type="ECO:0000256" key="3">
    <source>
        <dbReference type="ARBA" id="ARBA00022450"/>
    </source>
</evidence>
<dbReference type="GO" id="GO:0005829">
    <property type="term" value="C:cytosol"/>
    <property type="evidence" value="ECO:0007669"/>
    <property type="project" value="TreeGrafter"/>
</dbReference>
<dbReference type="PROSITE" id="PS00455">
    <property type="entry name" value="AMP_BINDING"/>
    <property type="match status" value="2"/>
</dbReference>
<dbReference type="PROSITE" id="PS00012">
    <property type="entry name" value="PHOSPHOPANTETHEINE"/>
    <property type="match status" value="2"/>
</dbReference>
<evidence type="ECO:0000256" key="5">
    <source>
        <dbReference type="ARBA" id="ARBA00022832"/>
    </source>
</evidence>
<proteinExistence type="inferred from homology"/>
<reference evidence="9 10" key="1">
    <citation type="journal article" date="2011" name="Mol. Biol. Evol.">
        <title>Comparative genomic analysis of fruiting body formation in Myxococcales.</title>
        <authorList>
            <person name="Huntley S."/>
            <person name="Hamann N."/>
            <person name="Wegener-Feldbrugge S."/>
            <person name="Treuner-Lange A."/>
            <person name="Kube M."/>
            <person name="Reinhardt R."/>
            <person name="Klages S."/>
            <person name="Muller R."/>
            <person name="Ronning C.M."/>
            <person name="Nierman W.C."/>
            <person name="Sogaard-Andersen L."/>
        </authorList>
    </citation>
    <scope>NUCLEOTIDE SEQUENCE [LARGE SCALE GENOMIC DNA]</scope>
    <source>
        <strain evidence="9 10">DW4/3-1</strain>
    </source>
</reference>
<dbReference type="PROSITE" id="PS50075">
    <property type="entry name" value="CARRIER"/>
    <property type="match status" value="2"/>
</dbReference>
<dbReference type="Gene3D" id="3.30.300.30">
    <property type="match status" value="2"/>
</dbReference>
<name>E3FE22_STIAD</name>
<dbReference type="GO" id="GO:0003824">
    <property type="term" value="F:catalytic activity"/>
    <property type="evidence" value="ECO:0007669"/>
    <property type="project" value="InterPro"/>
</dbReference>
<dbReference type="CDD" id="cd12117">
    <property type="entry name" value="A_NRPS_Srf_like"/>
    <property type="match status" value="1"/>
</dbReference>
<dbReference type="SMART" id="SM01294">
    <property type="entry name" value="PKS_PP_betabranch"/>
    <property type="match status" value="1"/>
</dbReference>
<dbReference type="Gene3D" id="1.10.1200.10">
    <property type="entry name" value="ACP-like"/>
    <property type="match status" value="1"/>
</dbReference>
<keyword evidence="3" id="KW-0596">Phosphopantetheine</keyword>
<feature type="domain" description="Carrier" evidence="8">
    <location>
        <begin position="1679"/>
        <end position="1754"/>
    </location>
</feature>
<protein>
    <submittedName>
        <fullName evidence="9">Non-ribosomal peptide synthase</fullName>
    </submittedName>
</protein>
<dbReference type="Gene3D" id="3.30.559.10">
    <property type="entry name" value="Chloramphenicol acetyltransferase-like domain"/>
    <property type="match status" value="1"/>
</dbReference>
<evidence type="ECO:0000313" key="9">
    <source>
        <dbReference type="EMBL" id="ADO72625.1"/>
    </source>
</evidence>
<organism evidence="9 10">
    <name type="scientific">Stigmatella aurantiaca (strain DW4/3-1)</name>
    <dbReference type="NCBI Taxonomy" id="378806"/>
    <lineage>
        <taxon>Bacteria</taxon>
        <taxon>Pseudomonadati</taxon>
        <taxon>Myxococcota</taxon>
        <taxon>Myxococcia</taxon>
        <taxon>Myxococcales</taxon>
        <taxon>Cystobacterineae</taxon>
        <taxon>Archangiaceae</taxon>
        <taxon>Stigmatella</taxon>
    </lineage>
</organism>
<dbReference type="InterPro" id="IPR025110">
    <property type="entry name" value="AMP-bd_C"/>
</dbReference>
<dbReference type="InterPro" id="IPR020806">
    <property type="entry name" value="PKS_PP-bd"/>
</dbReference>
<dbReference type="InterPro" id="IPR045851">
    <property type="entry name" value="AMP-bd_C_sf"/>
</dbReference>
<dbReference type="GO" id="GO:0072330">
    <property type="term" value="P:monocarboxylic acid biosynthetic process"/>
    <property type="evidence" value="ECO:0007669"/>
    <property type="project" value="UniProtKB-ARBA"/>
</dbReference>
<accession>E3FE22</accession>
<dbReference type="InterPro" id="IPR029058">
    <property type="entry name" value="AB_hydrolase_fold"/>
</dbReference>
<dbReference type="Gene3D" id="3.40.50.12780">
    <property type="entry name" value="N-terminal domain of ligase-like"/>
    <property type="match status" value="1"/>
</dbReference>
<dbReference type="GO" id="GO:0044550">
    <property type="term" value="P:secondary metabolite biosynthetic process"/>
    <property type="evidence" value="ECO:0007669"/>
    <property type="project" value="UniProtKB-ARBA"/>
</dbReference>
<evidence type="ECO:0000256" key="4">
    <source>
        <dbReference type="ARBA" id="ARBA00022553"/>
    </source>
</evidence>
<evidence type="ECO:0000256" key="2">
    <source>
        <dbReference type="ARBA" id="ARBA00006432"/>
    </source>
</evidence>